<keyword evidence="7" id="KW-0732">Signal</keyword>
<dbReference type="GO" id="GO:0007517">
    <property type="term" value="P:muscle organ development"/>
    <property type="evidence" value="ECO:0007669"/>
    <property type="project" value="UniProtKB-KW"/>
</dbReference>
<dbReference type="PANTHER" id="PTHR32012:SF0">
    <property type="entry name" value="TRANSMEMBRANE PROTEIN 182"/>
    <property type="match status" value="1"/>
</dbReference>
<name>A0A401PN50_SCYTO</name>
<evidence type="ECO:0000256" key="5">
    <source>
        <dbReference type="ARBA" id="ARBA00022541"/>
    </source>
</evidence>
<reference evidence="13 14" key="1">
    <citation type="journal article" date="2018" name="Nat. Ecol. Evol.">
        <title>Shark genomes provide insights into elasmobranch evolution and the origin of vertebrates.</title>
        <authorList>
            <person name="Hara Y"/>
            <person name="Yamaguchi K"/>
            <person name="Onimaru K"/>
            <person name="Kadota M"/>
            <person name="Koyanagi M"/>
            <person name="Keeley SD"/>
            <person name="Tatsumi K"/>
            <person name="Tanaka K"/>
            <person name="Motone F"/>
            <person name="Kageyama Y"/>
            <person name="Nozu R"/>
            <person name="Adachi N"/>
            <person name="Nishimura O"/>
            <person name="Nakagawa R"/>
            <person name="Tanegashima C"/>
            <person name="Kiyatake I"/>
            <person name="Matsumoto R"/>
            <person name="Murakumo K"/>
            <person name="Nishida K"/>
            <person name="Terakita A"/>
            <person name="Kuratani S"/>
            <person name="Sato K"/>
            <person name="Hyodo S Kuraku.S."/>
        </authorList>
    </citation>
    <scope>NUCLEOTIDE SEQUENCE [LARGE SCALE GENOMIC DNA]</scope>
</reference>
<dbReference type="AlphaFoldDB" id="A0A401PN50"/>
<evidence type="ECO:0000256" key="7">
    <source>
        <dbReference type="ARBA" id="ARBA00022729"/>
    </source>
</evidence>
<protein>
    <recommendedName>
        <fullName evidence="3">Transmembrane protein 182</fullName>
    </recommendedName>
</protein>
<evidence type="ECO:0000256" key="8">
    <source>
        <dbReference type="ARBA" id="ARBA00022989"/>
    </source>
</evidence>
<dbReference type="InterPro" id="IPR026763">
    <property type="entry name" value="TMEM182"/>
</dbReference>
<evidence type="ECO:0000313" key="14">
    <source>
        <dbReference type="Proteomes" id="UP000288216"/>
    </source>
</evidence>
<keyword evidence="6 12" id="KW-0812">Transmembrane</keyword>
<dbReference type="InterPro" id="IPR004031">
    <property type="entry name" value="PMP22/EMP/MP20/Claudin"/>
</dbReference>
<evidence type="ECO:0000256" key="10">
    <source>
        <dbReference type="ARBA" id="ARBA00023180"/>
    </source>
</evidence>
<keyword evidence="5" id="KW-0517">Myogenesis</keyword>
<dbReference type="OrthoDB" id="9942154at2759"/>
<dbReference type="Gene3D" id="1.20.140.150">
    <property type="match status" value="1"/>
</dbReference>
<evidence type="ECO:0000256" key="4">
    <source>
        <dbReference type="ARBA" id="ARBA00022475"/>
    </source>
</evidence>
<organism evidence="13 14">
    <name type="scientific">Scyliorhinus torazame</name>
    <name type="common">Cloudy catshark</name>
    <name type="synonym">Catulus torazame</name>
    <dbReference type="NCBI Taxonomy" id="75743"/>
    <lineage>
        <taxon>Eukaryota</taxon>
        <taxon>Metazoa</taxon>
        <taxon>Chordata</taxon>
        <taxon>Craniata</taxon>
        <taxon>Vertebrata</taxon>
        <taxon>Chondrichthyes</taxon>
        <taxon>Elasmobranchii</taxon>
        <taxon>Galeomorphii</taxon>
        <taxon>Galeoidea</taxon>
        <taxon>Carcharhiniformes</taxon>
        <taxon>Scyliorhinidae</taxon>
        <taxon>Scyliorhinus</taxon>
    </lineage>
</organism>
<sequence>MQQLTVTLNFARLSAGIGLILFFLTSCTNYWLHAITYPRVNGTEMGTVRSNSTGPNQEHFNGKENSTGVNQPVPTTKPAVRKQRQIAVQNTEPPNWDITLFCCSNSTAPNREHFNGKGISTGVNQPVVPKQRQAQRSEAQEREPFNWDLILFVRQLSVTYHHEGFFWRCWFTDKWVEDSITKFIFINQPPAKCCIHAYSSPFPSTNGKSSSKFESLIVYRRLWSALMIVAVITITIGCVIITFKAFCTNYRRYKVVGAIFMLSGALYTLSIIMYACWISAVRQIITEHQMITQDNIDVHIVKSEVKYGWSFMAAPVAAVFSLIASLLFIKISASEEGNSII</sequence>
<evidence type="ECO:0000256" key="9">
    <source>
        <dbReference type="ARBA" id="ARBA00023136"/>
    </source>
</evidence>
<keyword evidence="9 12" id="KW-0472">Membrane</keyword>
<feature type="transmembrane region" description="Helical" evidence="12">
    <location>
        <begin position="12"/>
        <end position="32"/>
    </location>
</feature>
<evidence type="ECO:0000256" key="11">
    <source>
        <dbReference type="SAM" id="MobiDB-lite"/>
    </source>
</evidence>
<comment type="caution">
    <text evidence="13">The sequence shown here is derived from an EMBL/GenBank/DDBJ whole genome shotgun (WGS) entry which is preliminary data.</text>
</comment>
<comment type="subcellular location">
    <subcellularLocation>
        <location evidence="1">Cell membrane</location>
        <topology evidence="1">Multi-pass membrane protein</topology>
    </subcellularLocation>
</comment>
<comment type="similarity">
    <text evidence="2">Belongs to the TMEM182 family.</text>
</comment>
<feature type="region of interest" description="Disordered" evidence="11">
    <location>
        <begin position="50"/>
        <end position="80"/>
    </location>
</feature>
<keyword evidence="4" id="KW-1003">Cell membrane</keyword>
<keyword evidence="10" id="KW-0325">Glycoprotein</keyword>
<feature type="transmembrane region" description="Helical" evidence="12">
    <location>
        <begin position="255"/>
        <end position="280"/>
    </location>
</feature>
<dbReference type="GO" id="GO:0005886">
    <property type="term" value="C:plasma membrane"/>
    <property type="evidence" value="ECO:0007669"/>
    <property type="project" value="UniProtKB-SubCell"/>
</dbReference>
<evidence type="ECO:0000256" key="2">
    <source>
        <dbReference type="ARBA" id="ARBA00006418"/>
    </source>
</evidence>
<feature type="transmembrane region" description="Helical" evidence="12">
    <location>
        <begin position="307"/>
        <end position="329"/>
    </location>
</feature>
<dbReference type="Pfam" id="PF13903">
    <property type="entry name" value="Claudin_2"/>
    <property type="match status" value="1"/>
</dbReference>
<feature type="compositionally biased region" description="Polar residues" evidence="11">
    <location>
        <begin position="50"/>
        <end position="74"/>
    </location>
</feature>
<proteinExistence type="inferred from homology"/>
<keyword evidence="8 12" id="KW-1133">Transmembrane helix</keyword>
<keyword evidence="14" id="KW-1185">Reference proteome</keyword>
<evidence type="ECO:0000313" key="13">
    <source>
        <dbReference type="EMBL" id="GCB74533.1"/>
    </source>
</evidence>
<evidence type="ECO:0000256" key="12">
    <source>
        <dbReference type="SAM" id="Phobius"/>
    </source>
</evidence>
<feature type="transmembrane region" description="Helical" evidence="12">
    <location>
        <begin position="222"/>
        <end position="243"/>
    </location>
</feature>
<dbReference type="STRING" id="75743.A0A401PN50"/>
<evidence type="ECO:0000256" key="6">
    <source>
        <dbReference type="ARBA" id="ARBA00022692"/>
    </source>
</evidence>
<dbReference type="Proteomes" id="UP000288216">
    <property type="component" value="Unassembled WGS sequence"/>
</dbReference>
<evidence type="ECO:0000256" key="3">
    <source>
        <dbReference type="ARBA" id="ARBA00014600"/>
    </source>
</evidence>
<dbReference type="PANTHER" id="PTHR32012">
    <property type="entry name" value="TRANSMEMBRANE PROTEIN 182-RELATED"/>
    <property type="match status" value="1"/>
</dbReference>
<accession>A0A401PN50</accession>
<evidence type="ECO:0000256" key="1">
    <source>
        <dbReference type="ARBA" id="ARBA00004651"/>
    </source>
</evidence>
<gene>
    <name evidence="13" type="ORF">scyTo_0003624</name>
</gene>
<dbReference type="OMA" id="TNYWLHA"/>
<dbReference type="EMBL" id="BFAA01001006">
    <property type="protein sequence ID" value="GCB74533.1"/>
    <property type="molecule type" value="Genomic_DNA"/>
</dbReference>